<dbReference type="Proteomes" id="UP000198688">
    <property type="component" value="Chromosome I"/>
</dbReference>
<evidence type="ECO:0000313" key="2">
    <source>
        <dbReference type="EMBL" id="SDT31622.1"/>
    </source>
</evidence>
<accession>A0A1H1ZDN9</accession>
<dbReference type="Gene3D" id="3.40.960.10">
    <property type="entry name" value="VSR Endonuclease"/>
    <property type="match status" value="1"/>
</dbReference>
<sequence length="314" mass="33941">MGAVLTLQGIPTDRVVRLPQLSAADVAEVAAHRAELPAPVVVTPLSDRTVAVFVAEVIEFLDSLARRLLPGWLPEADGLDGARGSALAAIRALAIERARATGQSSAFLADLAERSLTGRRPRTRQRPETRIAGLAGVLATAFHRKRLLLLVPASGTCSDVVLAGSAWLAQHGRLGVWITGPDRVPAAVSSVAIGSPHPRSAVEALLETVLARQAWAHGRIWNGTYQPVPSRSPIRPDLQWPAERVMVELDGLEHCRPEQYDTDRVRDVRLQLDGFAVLRFTNARVRHDVQAVAAQIEQLISARRNTMTKGQQGG</sequence>
<dbReference type="SUPFAM" id="SSF52980">
    <property type="entry name" value="Restriction endonuclease-like"/>
    <property type="match status" value="1"/>
</dbReference>
<reference evidence="2 3" key="1">
    <citation type="submission" date="2016-10" db="EMBL/GenBank/DDBJ databases">
        <authorList>
            <person name="de Groot N.N."/>
        </authorList>
    </citation>
    <scope>NUCLEOTIDE SEQUENCE [LARGE SCALE GENOMIC DNA]</scope>
    <source>
        <strain evidence="2 3">DSM 43941</strain>
    </source>
</reference>
<keyword evidence="3" id="KW-1185">Reference proteome</keyword>
<dbReference type="RefSeq" id="WP_092545424.1">
    <property type="nucleotide sequence ID" value="NZ_BOMJ01000005.1"/>
</dbReference>
<organism evidence="2 3">
    <name type="scientific">Actinoplanes derwentensis</name>
    <dbReference type="NCBI Taxonomy" id="113562"/>
    <lineage>
        <taxon>Bacteria</taxon>
        <taxon>Bacillati</taxon>
        <taxon>Actinomycetota</taxon>
        <taxon>Actinomycetes</taxon>
        <taxon>Micromonosporales</taxon>
        <taxon>Micromonosporaceae</taxon>
        <taxon>Actinoplanes</taxon>
    </lineage>
</organism>
<evidence type="ECO:0000259" key="1">
    <source>
        <dbReference type="Pfam" id="PF04480"/>
    </source>
</evidence>
<dbReference type="InterPro" id="IPR007569">
    <property type="entry name" value="DUF559"/>
</dbReference>
<dbReference type="OrthoDB" id="570572at2"/>
<proteinExistence type="predicted"/>
<gene>
    <name evidence="2" type="ORF">SAMN04489716_3260</name>
</gene>
<dbReference type="AlphaFoldDB" id="A0A1H1ZDN9"/>
<name>A0A1H1ZDN9_9ACTN</name>
<dbReference type="EMBL" id="LT629758">
    <property type="protein sequence ID" value="SDT31622.1"/>
    <property type="molecule type" value="Genomic_DNA"/>
</dbReference>
<dbReference type="InterPro" id="IPR011335">
    <property type="entry name" value="Restrct_endonuc-II-like"/>
</dbReference>
<dbReference type="Pfam" id="PF04480">
    <property type="entry name" value="DUF559"/>
    <property type="match status" value="1"/>
</dbReference>
<dbReference type="STRING" id="113562.SAMN04489716_3260"/>
<evidence type="ECO:0000313" key="3">
    <source>
        <dbReference type="Proteomes" id="UP000198688"/>
    </source>
</evidence>
<feature type="domain" description="DUF559" evidence="1">
    <location>
        <begin position="243"/>
        <end position="299"/>
    </location>
</feature>
<protein>
    <recommendedName>
        <fullName evidence="1">DUF559 domain-containing protein</fullName>
    </recommendedName>
</protein>